<dbReference type="SUPFAM" id="SSF56436">
    <property type="entry name" value="C-type lectin-like"/>
    <property type="match status" value="1"/>
</dbReference>
<dbReference type="Proteomes" id="UP000502823">
    <property type="component" value="Unassembled WGS sequence"/>
</dbReference>
<gene>
    <name evidence="3" type="ORF">Cfor_06378</name>
</gene>
<dbReference type="CDD" id="cd00037">
    <property type="entry name" value="CLECT"/>
    <property type="match status" value="1"/>
</dbReference>
<dbReference type="InParanoid" id="A0A6L2PKN0"/>
<keyword evidence="1" id="KW-1015">Disulfide bond</keyword>
<dbReference type="AlphaFoldDB" id="A0A6L2PKN0"/>
<dbReference type="InterPro" id="IPR018378">
    <property type="entry name" value="C-type_lectin_CS"/>
</dbReference>
<proteinExistence type="predicted"/>
<keyword evidence="4" id="KW-1185">Reference proteome</keyword>
<accession>A0A6L2PKN0</accession>
<reference evidence="4" key="1">
    <citation type="submission" date="2020-01" db="EMBL/GenBank/DDBJ databases">
        <title>Draft genome sequence of the Termite Coptotermes fromosanus.</title>
        <authorList>
            <person name="Itakura S."/>
            <person name="Yosikawa Y."/>
            <person name="Umezawa K."/>
        </authorList>
    </citation>
    <scope>NUCLEOTIDE SEQUENCE [LARGE SCALE GENOMIC DNA]</scope>
</reference>
<feature type="domain" description="C-type lectin" evidence="2">
    <location>
        <begin position="21"/>
        <end position="146"/>
    </location>
</feature>
<dbReference type="PROSITE" id="PS50041">
    <property type="entry name" value="C_TYPE_LECTIN_2"/>
    <property type="match status" value="1"/>
</dbReference>
<evidence type="ECO:0000313" key="3">
    <source>
        <dbReference type="EMBL" id="GFG32914.1"/>
    </source>
</evidence>
<dbReference type="InterPro" id="IPR016186">
    <property type="entry name" value="C-type_lectin-like/link_sf"/>
</dbReference>
<evidence type="ECO:0000256" key="1">
    <source>
        <dbReference type="ARBA" id="ARBA00023157"/>
    </source>
</evidence>
<dbReference type="InterPro" id="IPR001304">
    <property type="entry name" value="C-type_lectin-like"/>
</dbReference>
<evidence type="ECO:0000259" key="2">
    <source>
        <dbReference type="PROSITE" id="PS50041"/>
    </source>
</evidence>
<evidence type="ECO:0000313" key="4">
    <source>
        <dbReference type="Proteomes" id="UP000502823"/>
    </source>
</evidence>
<dbReference type="EMBL" id="BLKM01000389">
    <property type="protein sequence ID" value="GFG32914.1"/>
    <property type="molecule type" value="Genomic_DNA"/>
</dbReference>
<dbReference type="Gene3D" id="3.10.100.10">
    <property type="entry name" value="Mannose-Binding Protein A, subunit A"/>
    <property type="match status" value="1"/>
</dbReference>
<dbReference type="SMART" id="SM00034">
    <property type="entry name" value="CLECT"/>
    <property type="match status" value="1"/>
</dbReference>
<name>A0A6L2PKN0_COPFO</name>
<protein>
    <recommendedName>
        <fullName evidence="2">C-type lectin domain-containing protein</fullName>
    </recommendedName>
</protein>
<dbReference type="FunCoup" id="A0A6L2PKN0">
    <property type="interactions" value="12"/>
</dbReference>
<dbReference type="PANTHER" id="PTHR22803">
    <property type="entry name" value="MANNOSE, PHOSPHOLIPASE, LECTIN RECEPTOR RELATED"/>
    <property type="match status" value="1"/>
</dbReference>
<dbReference type="InterPro" id="IPR050111">
    <property type="entry name" value="C-type_lectin/snaclec_domain"/>
</dbReference>
<dbReference type="InterPro" id="IPR016187">
    <property type="entry name" value="CTDL_fold"/>
</dbReference>
<dbReference type="OrthoDB" id="7357196at2759"/>
<comment type="caution">
    <text evidence="3">The sequence shown here is derived from an EMBL/GenBank/DDBJ whole genome shotgun (WGS) entry which is preliminary data.</text>
</comment>
<sequence length="149" mass="16940">MVQRMPPLPPQRSHRRDYNLVSNHGYYELHTLAKTWDEARRICLSEGSRLLVLNSVEEFTASKPIWDRNPDFIDTQHKGYIPVGLRNGKETTFLTDSGVTLTDMGYEIWDNNEPNDAGGNESCTSVKITGGLSDMQCDLKLAFMCEQEI</sequence>
<dbReference type="PROSITE" id="PS00615">
    <property type="entry name" value="C_TYPE_LECTIN_1"/>
    <property type="match status" value="1"/>
</dbReference>
<organism evidence="3 4">
    <name type="scientific">Coptotermes formosanus</name>
    <name type="common">Formosan subterranean termite</name>
    <dbReference type="NCBI Taxonomy" id="36987"/>
    <lineage>
        <taxon>Eukaryota</taxon>
        <taxon>Metazoa</taxon>
        <taxon>Ecdysozoa</taxon>
        <taxon>Arthropoda</taxon>
        <taxon>Hexapoda</taxon>
        <taxon>Insecta</taxon>
        <taxon>Pterygota</taxon>
        <taxon>Neoptera</taxon>
        <taxon>Polyneoptera</taxon>
        <taxon>Dictyoptera</taxon>
        <taxon>Blattodea</taxon>
        <taxon>Blattoidea</taxon>
        <taxon>Termitoidae</taxon>
        <taxon>Rhinotermitidae</taxon>
        <taxon>Coptotermes</taxon>
    </lineage>
</organism>
<dbReference type="Pfam" id="PF00059">
    <property type="entry name" value="Lectin_C"/>
    <property type="match status" value="1"/>
</dbReference>